<protein>
    <submittedName>
        <fullName evidence="3">Sulfatase-modifying factor enzyme domain-containing protein</fullName>
    </submittedName>
</protein>
<feature type="domain" description="Sulfatase-modifying factor enzyme-like" evidence="1">
    <location>
        <begin position="657"/>
        <end position="826"/>
    </location>
</feature>
<dbReference type="GO" id="GO:0120147">
    <property type="term" value="F:formylglycine-generating oxidase activity"/>
    <property type="evidence" value="ECO:0007669"/>
    <property type="project" value="TreeGrafter"/>
</dbReference>
<organism evidence="2">
    <name type="scientific">Cladocopium goreaui</name>
    <dbReference type="NCBI Taxonomy" id="2562237"/>
    <lineage>
        <taxon>Eukaryota</taxon>
        <taxon>Sar</taxon>
        <taxon>Alveolata</taxon>
        <taxon>Dinophyceae</taxon>
        <taxon>Suessiales</taxon>
        <taxon>Symbiodiniaceae</taxon>
        <taxon>Cladocopium</taxon>
    </lineage>
</organism>
<dbReference type="InterPro" id="IPR005532">
    <property type="entry name" value="SUMF_dom"/>
</dbReference>
<comment type="caution">
    <text evidence="2">The sequence shown here is derived from an EMBL/GenBank/DDBJ whole genome shotgun (WGS) entry which is preliminary data.</text>
</comment>
<dbReference type="OrthoDB" id="407406at2759"/>
<evidence type="ECO:0000313" key="2">
    <source>
        <dbReference type="EMBL" id="CAI4017078.1"/>
    </source>
</evidence>
<accession>A0A9P1DW00</accession>
<dbReference type="PANTHER" id="PTHR23150">
    <property type="entry name" value="SULFATASE MODIFYING FACTOR 1, 2"/>
    <property type="match status" value="1"/>
</dbReference>
<dbReference type="InterPro" id="IPR042095">
    <property type="entry name" value="SUMF_sf"/>
</dbReference>
<gene>
    <name evidence="2" type="ORF">C1SCF055_LOCUS41753</name>
</gene>
<dbReference type="SUPFAM" id="SSF56436">
    <property type="entry name" value="C-type lectin-like"/>
    <property type="match status" value="1"/>
</dbReference>
<reference evidence="3 4" key="2">
    <citation type="submission" date="2024-05" db="EMBL/GenBank/DDBJ databases">
        <authorList>
            <person name="Chen Y."/>
            <person name="Shah S."/>
            <person name="Dougan E. K."/>
            <person name="Thang M."/>
            <person name="Chan C."/>
        </authorList>
    </citation>
    <scope>NUCLEOTIDE SEQUENCE [LARGE SCALE GENOMIC DNA]</scope>
</reference>
<reference evidence="2" key="1">
    <citation type="submission" date="2022-10" db="EMBL/GenBank/DDBJ databases">
        <authorList>
            <person name="Chen Y."/>
            <person name="Dougan E. K."/>
            <person name="Chan C."/>
            <person name="Rhodes N."/>
            <person name="Thang M."/>
        </authorList>
    </citation>
    <scope>NUCLEOTIDE SEQUENCE</scope>
</reference>
<dbReference type="PANTHER" id="PTHR23150:SF19">
    <property type="entry name" value="FORMYLGLYCINE-GENERATING ENZYME"/>
    <property type="match status" value="1"/>
</dbReference>
<proteinExistence type="predicted"/>
<dbReference type="EMBL" id="CAMXCT010006620">
    <property type="protein sequence ID" value="CAI4017078.1"/>
    <property type="molecule type" value="Genomic_DNA"/>
</dbReference>
<keyword evidence="4" id="KW-1185">Reference proteome</keyword>
<dbReference type="EMBL" id="CAMXCT020006620">
    <property type="protein sequence ID" value="CAL1170453.1"/>
    <property type="molecule type" value="Genomic_DNA"/>
</dbReference>
<dbReference type="AlphaFoldDB" id="A0A9P1DW00"/>
<dbReference type="Pfam" id="PF03781">
    <property type="entry name" value="FGE-sulfatase"/>
    <property type="match status" value="1"/>
</dbReference>
<name>A0A9P1DW00_9DINO</name>
<dbReference type="InterPro" id="IPR051043">
    <property type="entry name" value="Sulfatase_Mod_Factor_Kinase"/>
</dbReference>
<dbReference type="InterPro" id="IPR016187">
    <property type="entry name" value="CTDL_fold"/>
</dbReference>
<evidence type="ECO:0000313" key="3">
    <source>
        <dbReference type="EMBL" id="CAL4804390.1"/>
    </source>
</evidence>
<evidence type="ECO:0000259" key="1">
    <source>
        <dbReference type="Pfam" id="PF03781"/>
    </source>
</evidence>
<evidence type="ECO:0000313" key="4">
    <source>
        <dbReference type="Proteomes" id="UP001152797"/>
    </source>
</evidence>
<sequence length="899" mass="99946">MRWFALPLGVAAFYEVLELDEAGVGSSQALHALQISVSSDGETHSARAPPDSLELSVNKALQPWLTAGAQHFNASCSRCLRSCLPGEDDLFRQKASFETCVGWCGQGCAPSGLPKAADYFHEGVSGPENQDDWGAWILSLHNLQQKLSALHWARDSGDFESPEFLRSSAAYVTVQTMVHDRFLYEPVRHTWTATGYLKDLKQRFGGVDQVLLWAGYPNLGVDTRSNVDLMEALPGGLRAAVDALKEADPSVMVQLPYKPWDISTNGLGQDDPARYGALLAKAGADGLNLDTMDSLGPFVVPPSQSKPEMPVTAFYSAAQKAGIPHAIIEPELGLYNGLFLLNTTAQGWLYSLAQCPPVVGCSERVPFVPLVSLQKWIVRRSMPHVCGRWSTQRSQEILTAYFNAIGYTAWENIFGIWNGINPRDGELLKRSMMILRHFHSFLSDPAVSWLPFYPVKKLTPAGEHVYVSKFVGADKELFLIINTGTETAGTQDWALNVPQSEHFSFYDMYHGEDVRIHRSPECLVKSCLDRLHRAKTVSLRVRLEAAGIGAILKVREGKITPSQLMVLRDMGTATAKPLASFADKVAPLKQSNHFPTGDGTLSNSSGMVPVNGSKAFEFRVVGSEIEDTYRGGQRFVTLGVDVQYPWEVVPVKYHAAYNVSINNLWVDKFPVTNEMFANFLKESSYTPGDSGNFLKHWNCKWPCTMPPSIAKEPVVFVSHWDAVQYCSHYGKRLPREWEWQYVAQGGDPDRSYPWGKWWWPEAMPRPQANASVFHLSDVGGFPQGASKDGVQDLVGLVWQWTSDTFRDEHTRSSILRGGSVFQPNSHQGDVASPRYQPWYFPGHAAAGAWNAKWTGEHFFGPKDYPSLYRLTVHAKYLLMAPSLDRAGTIGFRCVADRNV</sequence>
<dbReference type="Proteomes" id="UP001152797">
    <property type="component" value="Unassembled WGS sequence"/>
</dbReference>
<dbReference type="Gene3D" id="3.90.1580.10">
    <property type="entry name" value="paralog of FGE (formylglycine-generating enzyme)"/>
    <property type="match status" value="1"/>
</dbReference>
<dbReference type="EMBL" id="CAMXCT030006620">
    <property type="protein sequence ID" value="CAL4804390.1"/>
    <property type="molecule type" value="Genomic_DNA"/>
</dbReference>